<accession>A0A3S1CER6</accession>
<reference evidence="1" key="2">
    <citation type="journal article" date="2019" name="Genome Biol. Evol.">
        <title>Day and night: Metabolic profiles and evolutionary relationships of six axenic non-marine cyanobacteria.</title>
        <authorList>
            <person name="Will S.E."/>
            <person name="Henke P."/>
            <person name="Boedeker C."/>
            <person name="Huang S."/>
            <person name="Brinkmann H."/>
            <person name="Rohde M."/>
            <person name="Jarek M."/>
            <person name="Friedl T."/>
            <person name="Seufert S."/>
            <person name="Schumacher M."/>
            <person name="Overmann J."/>
            <person name="Neumann-Schaal M."/>
            <person name="Petersen J."/>
        </authorList>
    </citation>
    <scope>NUCLEOTIDE SEQUENCE [LARGE SCALE GENOMIC DNA]</scope>
    <source>
        <strain evidence="1">PCC 7102</strain>
    </source>
</reference>
<dbReference type="EMBL" id="RSCL01000007">
    <property type="protein sequence ID" value="RUT05921.1"/>
    <property type="molecule type" value="Genomic_DNA"/>
</dbReference>
<reference evidence="1" key="1">
    <citation type="submission" date="2018-12" db="EMBL/GenBank/DDBJ databases">
        <authorList>
            <person name="Will S."/>
            <person name="Neumann-Schaal M."/>
            <person name="Henke P."/>
        </authorList>
    </citation>
    <scope>NUCLEOTIDE SEQUENCE</scope>
    <source>
        <strain evidence="1">PCC 7102</strain>
    </source>
</reference>
<evidence type="ECO:0000313" key="2">
    <source>
        <dbReference type="Proteomes" id="UP000271624"/>
    </source>
</evidence>
<gene>
    <name evidence="1" type="ORF">DSM106972_031270</name>
</gene>
<evidence type="ECO:0000313" key="1">
    <source>
        <dbReference type="EMBL" id="RUT05921.1"/>
    </source>
</evidence>
<dbReference type="AlphaFoldDB" id="A0A3S1CER6"/>
<comment type="caution">
    <text evidence="1">The sequence shown here is derived from an EMBL/GenBank/DDBJ whole genome shotgun (WGS) entry which is preliminary data.</text>
</comment>
<organism evidence="1 2">
    <name type="scientific">Dulcicalothrix desertica PCC 7102</name>
    <dbReference type="NCBI Taxonomy" id="232991"/>
    <lineage>
        <taxon>Bacteria</taxon>
        <taxon>Bacillati</taxon>
        <taxon>Cyanobacteriota</taxon>
        <taxon>Cyanophyceae</taxon>
        <taxon>Nostocales</taxon>
        <taxon>Calotrichaceae</taxon>
        <taxon>Dulcicalothrix</taxon>
    </lineage>
</organism>
<dbReference type="Proteomes" id="UP000271624">
    <property type="component" value="Unassembled WGS sequence"/>
</dbReference>
<sequence>MGGGFFLSRALDKSQENQIVEDTERYREVRTKLWLDKSQIKHFPTEIPVDATGVRFVYSPGYMQGGNVLQLRMKQPQSKIATLVKQYRQTAKYKFRGGDTNEHINKPNGVPTTFFHTSDDTTDKSFPFNYEILVLGADDKGSKDFQWNHGDSYGVAINPQSSEIIYWAEAW</sequence>
<proteinExistence type="predicted"/>
<protein>
    <submittedName>
        <fullName evidence="1">Uncharacterized protein</fullName>
    </submittedName>
</protein>
<keyword evidence="2" id="KW-1185">Reference proteome</keyword>
<name>A0A3S1CER6_9CYAN</name>